<proteinExistence type="predicted"/>
<dbReference type="AlphaFoldDB" id="A0A662YXM0"/>
<dbReference type="Proteomes" id="UP000289886">
    <property type="component" value="Unassembled WGS sequence"/>
</dbReference>
<sequence>MDSLLGQRPVAVAAGNLINTSQQVASEAPSRCIDEASTSNTAPPSEHGKLPDSDATHVERPEEETEARREVDETPHPQPPVAAAGHEFVFLLGLK</sequence>
<accession>A0A662YXM0</accession>
<evidence type="ECO:0000313" key="3">
    <source>
        <dbReference type="Proteomes" id="UP000289886"/>
    </source>
</evidence>
<protein>
    <submittedName>
        <fullName evidence="2">Uncharacterized protein</fullName>
    </submittedName>
</protein>
<evidence type="ECO:0000256" key="1">
    <source>
        <dbReference type="SAM" id="MobiDB-lite"/>
    </source>
</evidence>
<feature type="compositionally biased region" description="Basic and acidic residues" evidence="1">
    <location>
        <begin position="46"/>
        <end position="75"/>
    </location>
</feature>
<feature type="region of interest" description="Disordered" evidence="1">
    <location>
        <begin position="18"/>
        <end position="84"/>
    </location>
</feature>
<dbReference type="EMBL" id="SCEB01000157">
    <property type="protein sequence ID" value="RXN00604.1"/>
    <property type="molecule type" value="Genomic_DNA"/>
</dbReference>
<comment type="caution">
    <text evidence="2">The sequence shown here is derived from an EMBL/GenBank/DDBJ whole genome shotgun (WGS) entry which is preliminary data.</text>
</comment>
<reference evidence="2 3" key="1">
    <citation type="submission" date="2019-01" db="EMBL/GenBank/DDBJ databases">
        <title>Draft Genome and Complete Hox-Cluster Characterization of the Sterlet Sturgeon (Acipenser ruthenus).</title>
        <authorList>
            <person name="Wei Q."/>
        </authorList>
    </citation>
    <scope>NUCLEOTIDE SEQUENCE [LARGE SCALE GENOMIC DNA]</scope>
    <source>
        <strain evidence="2">WHYD16114868_AA</strain>
        <tissue evidence="2">Blood</tissue>
    </source>
</reference>
<gene>
    <name evidence="2" type="ORF">EOD39_9098</name>
</gene>
<name>A0A662YXM0_ACIRT</name>
<organism evidence="2 3">
    <name type="scientific">Acipenser ruthenus</name>
    <name type="common">Sterlet sturgeon</name>
    <dbReference type="NCBI Taxonomy" id="7906"/>
    <lineage>
        <taxon>Eukaryota</taxon>
        <taxon>Metazoa</taxon>
        <taxon>Chordata</taxon>
        <taxon>Craniata</taxon>
        <taxon>Vertebrata</taxon>
        <taxon>Euteleostomi</taxon>
        <taxon>Actinopterygii</taxon>
        <taxon>Chondrostei</taxon>
        <taxon>Acipenseriformes</taxon>
        <taxon>Acipenseridae</taxon>
        <taxon>Acipenser</taxon>
    </lineage>
</organism>
<evidence type="ECO:0000313" key="2">
    <source>
        <dbReference type="EMBL" id="RXN00604.1"/>
    </source>
</evidence>
<keyword evidence="3" id="KW-1185">Reference proteome</keyword>